<dbReference type="Proteomes" id="UP000594015">
    <property type="component" value="Chromosome"/>
</dbReference>
<evidence type="ECO:0000313" key="1">
    <source>
        <dbReference type="EMBL" id="QOZ67054.1"/>
    </source>
</evidence>
<dbReference type="AlphaFoldDB" id="A0AAE7NQY1"/>
<dbReference type="EMBL" id="CP030050">
    <property type="protein sequence ID" value="QOZ67054.1"/>
    <property type="molecule type" value="Genomic_DNA"/>
</dbReference>
<sequence>MISGAAAWSRSARAQQANISRLGSLKLTEPNGKPVHINVAQITYIRSDTQVSGANAELGLASGKIQGVQENVDEVMRLVTVGQRGEMSWIKLTEPSGLLIYVNVSQVTTVRFDSQIPGTNAELGFASGKVHGVQESVDDVMQLIAAIARQPGKPP</sequence>
<name>A0AAE7NQY1_9BRAD</name>
<protein>
    <submittedName>
        <fullName evidence="1">Uncharacterized protein</fullName>
    </submittedName>
</protein>
<dbReference type="KEGG" id="barh:WN72_12565"/>
<organism evidence="1 2">
    <name type="scientific">Bradyrhizobium arachidis</name>
    <dbReference type="NCBI Taxonomy" id="858423"/>
    <lineage>
        <taxon>Bacteria</taxon>
        <taxon>Pseudomonadati</taxon>
        <taxon>Pseudomonadota</taxon>
        <taxon>Alphaproteobacteria</taxon>
        <taxon>Hyphomicrobiales</taxon>
        <taxon>Nitrobacteraceae</taxon>
        <taxon>Bradyrhizobium</taxon>
    </lineage>
</organism>
<evidence type="ECO:0000313" key="2">
    <source>
        <dbReference type="Proteomes" id="UP000594015"/>
    </source>
</evidence>
<accession>A0AAE7NQY1</accession>
<reference evidence="1 2" key="1">
    <citation type="submission" date="2018-06" db="EMBL/GenBank/DDBJ databases">
        <title>Comparative genomics of Bradyrhizobium nodulating Arachidis hypogaea.</title>
        <authorList>
            <person name="Li Y."/>
        </authorList>
    </citation>
    <scope>NUCLEOTIDE SEQUENCE [LARGE SCALE GENOMIC DNA]</scope>
    <source>
        <strain evidence="1 2">CCBAU 051107</strain>
    </source>
</reference>
<proteinExistence type="predicted"/>
<gene>
    <name evidence="1" type="ORF">WN72_12565</name>
</gene>